<dbReference type="AlphaFoldDB" id="A0A645DMK9"/>
<evidence type="ECO:0000256" key="1">
    <source>
        <dbReference type="ARBA" id="ARBA00006484"/>
    </source>
</evidence>
<sequence length="249" mass="25602">MNSSMQPNIPASFDLADARILISGAAGGIGAATARLCSRLGARLVLADVAPTAALEAVAQGIAGVESVHSCDSSDRHAVEALVARLPAISGLVDAAGISPYDDDWMADDWNEQAFLRVMQVNLLGPINLVRATLPAMVERKYGRIVLCGSIAGWSGGLRAGPHYAASKGGVHALVRWFSQRAVAHGVTVNGVAPGPVTSGMTNNQGYDGASYPMRRMGEPDEIASAIAFLCSPGASYTSGAILDVNGGT</sequence>
<comment type="similarity">
    <text evidence="1">Belongs to the short-chain dehydrogenases/reductases (SDR) family.</text>
</comment>
<dbReference type="SUPFAM" id="SSF51735">
    <property type="entry name" value="NAD(P)-binding Rossmann-fold domains"/>
    <property type="match status" value="1"/>
</dbReference>
<dbReference type="InterPro" id="IPR002347">
    <property type="entry name" value="SDR_fam"/>
</dbReference>
<dbReference type="EC" id="1.1.1.100" evidence="2"/>
<gene>
    <name evidence="2" type="primary">fabG_109</name>
    <name evidence="2" type="ORF">SDC9_137677</name>
</gene>
<dbReference type="InterPro" id="IPR036291">
    <property type="entry name" value="NAD(P)-bd_dom_sf"/>
</dbReference>
<accession>A0A645DMK9</accession>
<dbReference type="PRINTS" id="PR00081">
    <property type="entry name" value="GDHRDH"/>
</dbReference>
<dbReference type="EMBL" id="VSSQ01037779">
    <property type="protein sequence ID" value="MPM90556.1"/>
    <property type="molecule type" value="Genomic_DNA"/>
</dbReference>
<comment type="caution">
    <text evidence="2">The sequence shown here is derived from an EMBL/GenBank/DDBJ whole genome shotgun (WGS) entry which is preliminary data.</text>
</comment>
<dbReference type="InterPro" id="IPR020904">
    <property type="entry name" value="Sc_DH/Rdtase_CS"/>
</dbReference>
<dbReference type="PROSITE" id="PS00061">
    <property type="entry name" value="ADH_SHORT"/>
    <property type="match status" value="1"/>
</dbReference>
<name>A0A645DMK9_9ZZZZ</name>
<reference evidence="2" key="1">
    <citation type="submission" date="2019-08" db="EMBL/GenBank/DDBJ databases">
        <authorList>
            <person name="Kucharzyk K."/>
            <person name="Murdoch R.W."/>
            <person name="Higgins S."/>
            <person name="Loffler F."/>
        </authorList>
    </citation>
    <scope>NUCLEOTIDE SEQUENCE</scope>
</reference>
<keyword evidence="2" id="KW-0560">Oxidoreductase</keyword>
<dbReference type="Gene3D" id="3.40.50.720">
    <property type="entry name" value="NAD(P)-binding Rossmann-like Domain"/>
    <property type="match status" value="1"/>
</dbReference>
<dbReference type="Pfam" id="PF13561">
    <property type="entry name" value="adh_short_C2"/>
    <property type="match status" value="1"/>
</dbReference>
<dbReference type="GO" id="GO:0004316">
    <property type="term" value="F:3-oxoacyl-[acyl-carrier-protein] reductase (NADPH) activity"/>
    <property type="evidence" value="ECO:0007669"/>
    <property type="project" value="UniProtKB-EC"/>
</dbReference>
<proteinExistence type="inferred from homology"/>
<dbReference type="PANTHER" id="PTHR42760">
    <property type="entry name" value="SHORT-CHAIN DEHYDROGENASES/REDUCTASES FAMILY MEMBER"/>
    <property type="match status" value="1"/>
</dbReference>
<evidence type="ECO:0000313" key="2">
    <source>
        <dbReference type="EMBL" id="MPM90556.1"/>
    </source>
</evidence>
<organism evidence="2">
    <name type="scientific">bioreactor metagenome</name>
    <dbReference type="NCBI Taxonomy" id="1076179"/>
    <lineage>
        <taxon>unclassified sequences</taxon>
        <taxon>metagenomes</taxon>
        <taxon>ecological metagenomes</taxon>
    </lineage>
</organism>
<dbReference type="PANTHER" id="PTHR42760:SF78">
    <property type="entry name" value="3-OXOACYL-[ACYL-CARRIER-PROTEIN] REDUCTASE [NADH]"/>
    <property type="match status" value="1"/>
</dbReference>
<dbReference type="CDD" id="cd05233">
    <property type="entry name" value="SDR_c"/>
    <property type="match status" value="1"/>
</dbReference>
<protein>
    <submittedName>
        <fullName evidence="2">3-oxoacyl-[acyl-carrier-protein] reductase FabG</fullName>
        <ecNumber evidence="2">1.1.1.100</ecNumber>
    </submittedName>
</protein>